<dbReference type="GO" id="GO:0032259">
    <property type="term" value="P:methylation"/>
    <property type="evidence" value="ECO:0007669"/>
    <property type="project" value="UniProtKB-KW"/>
</dbReference>
<keyword evidence="1" id="KW-0808">Transferase</keyword>
<proteinExistence type="predicted"/>
<accession>A0A4P9VNE7</accession>
<comment type="caution">
    <text evidence="1">The sequence shown here is derived from an EMBL/GenBank/DDBJ whole genome shotgun (WGS) entry which is preliminary data.</text>
</comment>
<dbReference type="EMBL" id="NDXW01000001">
    <property type="protein sequence ID" value="RDH43977.1"/>
    <property type="molecule type" value="Genomic_DNA"/>
</dbReference>
<dbReference type="AlphaFoldDB" id="A0A4P9VNE7"/>
<organism evidence="1 2">
    <name type="scientific">Zooshikella ganghwensis</name>
    <dbReference type="NCBI Taxonomy" id="202772"/>
    <lineage>
        <taxon>Bacteria</taxon>
        <taxon>Pseudomonadati</taxon>
        <taxon>Pseudomonadota</taxon>
        <taxon>Gammaproteobacteria</taxon>
        <taxon>Oceanospirillales</taxon>
        <taxon>Zooshikellaceae</taxon>
        <taxon>Zooshikella</taxon>
    </lineage>
</organism>
<dbReference type="GO" id="GO:0008168">
    <property type="term" value="F:methyltransferase activity"/>
    <property type="evidence" value="ECO:0007669"/>
    <property type="project" value="UniProtKB-KW"/>
</dbReference>
<sequence length="228" mass="26137">MNKTIGNKVVSHCPVCTAESLQVYHQDKYRIYLQCVTCSFIFVPSDYHLTADEEKQIYDQHKNAIYDQGYRRFLSRVVEPLVPKLAANGQGLDFGCGPGPALAAMLEERGFGVNKYDLFYYPDKSVLNQTYDFITATEVIEHLADPLHYIKLWLGMLKPGGWLGLMTKLVTNQQAFTHWHYIRDLTHISFFSPPVFEYLSTCLPISFEIIGSDVILVQKKRTMDTKPK</sequence>
<dbReference type="Pfam" id="PF13489">
    <property type="entry name" value="Methyltransf_23"/>
    <property type="match status" value="1"/>
</dbReference>
<name>A0A4P9VNE7_9GAMM</name>
<keyword evidence="2" id="KW-1185">Reference proteome</keyword>
<gene>
    <name evidence="1" type="ORF">B9G39_11265</name>
</gene>
<protein>
    <submittedName>
        <fullName evidence="1">Class I SAM-dependent methyltransferase</fullName>
    </submittedName>
</protein>
<dbReference type="InterPro" id="IPR029063">
    <property type="entry name" value="SAM-dependent_MTases_sf"/>
</dbReference>
<dbReference type="Gene3D" id="3.40.50.150">
    <property type="entry name" value="Vaccinia Virus protein VP39"/>
    <property type="match status" value="2"/>
</dbReference>
<dbReference type="RefSeq" id="WP_094787200.1">
    <property type="nucleotide sequence ID" value="NZ_NDXW01000001.1"/>
</dbReference>
<evidence type="ECO:0000313" key="1">
    <source>
        <dbReference type="EMBL" id="RDH43977.1"/>
    </source>
</evidence>
<dbReference type="SUPFAM" id="SSF53335">
    <property type="entry name" value="S-adenosyl-L-methionine-dependent methyltransferases"/>
    <property type="match status" value="1"/>
</dbReference>
<dbReference type="Proteomes" id="UP000257039">
    <property type="component" value="Unassembled WGS sequence"/>
</dbReference>
<evidence type="ECO:0000313" key="2">
    <source>
        <dbReference type="Proteomes" id="UP000257039"/>
    </source>
</evidence>
<keyword evidence="1" id="KW-0489">Methyltransferase</keyword>
<reference evidence="1 2" key="1">
    <citation type="submission" date="2017-04" db="EMBL/GenBank/DDBJ databases">
        <title>Draft genome sequence of Zooshikella ganghwensis VG4 isolated from Red Sea sediments.</title>
        <authorList>
            <person name="Rehman Z."/>
            <person name="Alam I."/>
            <person name="Kamau A."/>
            <person name="Bajic V."/>
            <person name="Leiknes T."/>
        </authorList>
    </citation>
    <scope>NUCLEOTIDE SEQUENCE [LARGE SCALE GENOMIC DNA]</scope>
    <source>
        <strain evidence="1 2">VG4</strain>
    </source>
</reference>